<dbReference type="InterPro" id="IPR023408">
    <property type="entry name" value="MscS_beta-dom_sf"/>
</dbReference>
<comment type="similarity">
    <text evidence="2">Belongs to the MscS (TC 1.A.23) family.</text>
</comment>
<dbReference type="Gene3D" id="1.10.287.1260">
    <property type="match status" value="1"/>
</dbReference>
<feature type="transmembrane region" description="Helical" evidence="7">
    <location>
        <begin position="16"/>
        <end position="36"/>
    </location>
</feature>
<dbReference type="Gene3D" id="3.30.70.100">
    <property type="match status" value="1"/>
</dbReference>
<feature type="transmembrane region" description="Helical" evidence="7">
    <location>
        <begin position="70"/>
        <end position="87"/>
    </location>
</feature>
<dbReference type="GO" id="GO:0005886">
    <property type="term" value="C:plasma membrane"/>
    <property type="evidence" value="ECO:0007669"/>
    <property type="project" value="UniProtKB-SubCell"/>
</dbReference>
<dbReference type="RefSeq" id="WP_284348449.1">
    <property type="nucleotide sequence ID" value="NZ_BRXS01000001.1"/>
</dbReference>
<comment type="subcellular location">
    <subcellularLocation>
        <location evidence="1">Cell membrane</location>
        <topology evidence="1">Multi-pass membrane protein</topology>
    </subcellularLocation>
</comment>
<proteinExistence type="inferred from homology"/>
<feature type="domain" description="Mechanosensitive ion channel transmembrane helices 2/3" evidence="9">
    <location>
        <begin position="141"/>
        <end position="181"/>
    </location>
</feature>
<evidence type="ECO:0000259" key="8">
    <source>
        <dbReference type="Pfam" id="PF00924"/>
    </source>
</evidence>
<protein>
    <recommendedName>
        <fullName evidence="12">Small-conductance mechanosensitive channel</fullName>
    </recommendedName>
</protein>
<dbReference type="SUPFAM" id="SSF82689">
    <property type="entry name" value="Mechanosensitive channel protein MscS (YggB), C-terminal domain"/>
    <property type="match status" value="1"/>
</dbReference>
<dbReference type="InterPro" id="IPR011014">
    <property type="entry name" value="MscS_channel_TM-2"/>
</dbReference>
<evidence type="ECO:0008006" key="12">
    <source>
        <dbReference type="Google" id="ProtNLM"/>
    </source>
</evidence>
<dbReference type="SUPFAM" id="SSF50182">
    <property type="entry name" value="Sm-like ribonucleoproteins"/>
    <property type="match status" value="1"/>
</dbReference>
<gene>
    <name evidence="10" type="ORF">rosag_05160</name>
</gene>
<dbReference type="Pfam" id="PF21088">
    <property type="entry name" value="MS_channel_1st"/>
    <property type="match status" value="1"/>
</dbReference>
<dbReference type="Pfam" id="PF00924">
    <property type="entry name" value="MS_channel_2nd"/>
    <property type="match status" value="1"/>
</dbReference>
<dbReference type="PANTHER" id="PTHR30566:SF25">
    <property type="entry name" value="INNER MEMBRANE PROTEIN"/>
    <property type="match status" value="1"/>
</dbReference>
<keyword evidence="6 7" id="KW-0472">Membrane</keyword>
<dbReference type="InterPro" id="IPR049142">
    <property type="entry name" value="MS_channel_1st"/>
</dbReference>
<evidence type="ECO:0000256" key="3">
    <source>
        <dbReference type="ARBA" id="ARBA00022475"/>
    </source>
</evidence>
<name>A0AA37QC66_9BACT</name>
<dbReference type="InterPro" id="IPR011066">
    <property type="entry name" value="MscS_channel_C_sf"/>
</dbReference>
<evidence type="ECO:0000256" key="6">
    <source>
        <dbReference type="ARBA" id="ARBA00023136"/>
    </source>
</evidence>
<dbReference type="PANTHER" id="PTHR30566">
    <property type="entry name" value="YNAI-RELATED MECHANOSENSITIVE ION CHANNEL"/>
    <property type="match status" value="1"/>
</dbReference>
<reference evidence="10" key="1">
    <citation type="submission" date="2022-08" db="EMBL/GenBank/DDBJ databases">
        <title>Draft genome sequencing of Roseisolibacter agri AW1220.</title>
        <authorList>
            <person name="Tobiishi Y."/>
            <person name="Tonouchi A."/>
        </authorList>
    </citation>
    <scope>NUCLEOTIDE SEQUENCE</scope>
    <source>
        <strain evidence="10">AW1220</strain>
    </source>
</reference>
<dbReference type="EMBL" id="BRXS01000001">
    <property type="protein sequence ID" value="GLC24003.1"/>
    <property type="molecule type" value="Genomic_DNA"/>
</dbReference>
<evidence type="ECO:0000313" key="11">
    <source>
        <dbReference type="Proteomes" id="UP001161325"/>
    </source>
</evidence>
<feature type="transmembrane region" description="Helical" evidence="7">
    <location>
        <begin position="162"/>
        <end position="180"/>
    </location>
</feature>
<dbReference type="InterPro" id="IPR010920">
    <property type="entry name" value="LSM_dom_sf"/>
</dbReference>
<keyword evidence="3" id="KW-1003">Cell membrane</keyword>
<evidence type="ECO:0000256" key="4">
    <source>
        <dbReference type="ARBA" id="ARBA00022692"/>
    </source>
</evidence>
<dbReference type="Gene3D" id="2.30.30.60">
    <property type="match status" value="1"/>
</dbReference>
<organism evidence="10 11">
    <name type="scientific">Roseisolibacter agri</name>
    <dbReference type="NCBI Taxonomy" id="2014610"/>
    <lineage>
        <taxon>Bacteria</taxon>
        <taxon>Pseudomonadati</taxon>
        <taxon>Gemmatimonadota</taxon>
        <taxon>Gemmatimonadia</taxon>
        <taxon>Gemmatimonadales</taxon>
        <taxon>Gemmatimonadaceae</taxon>
        <taxon>Roseisolibacter</taxon>
    </lineage>
</organism>
<evidence type="ECO:0000256" key="1">
    <source>
        <dbReference type="ARBA" id="ARBA00004651"/>
    </source>
</evidence>
<accession>A0AA37QC66</accession>
<feature type="transmembrane region" description="Helical" evidence="7">
    <location>
        <begin position="99"/>
        <end position="118"/>
    </location>
</feature>
<evidence type="ECO:0000256" key="2">
    <source>
        <dbReference type="ARBA" id="ARBA00008017"/>
    </source>
</evidence>
<feature type="domain" description="Mechanosensitive ion channel MscS" evidence="8">
    <location>
        <begin position="182"/>
        <end position="248"/>
    </location>
</feature>
<keyword evidence="11" id="KW-1185">Reference proteome</keyword>
<evidence type="ECO:0000259" key="9">
    <source>
        <dbReference type="Pfam" id="PF21088"/>
    </source>
</evidence>
<keyword evidence="4 7" id="KW-0812">Transmembrane</keyword>
<evidence type="ECO:0000313" key="10">
    <source>
        <dbReference type="EMBL" id="GLC24003.1"/>
    </source>
</evidence>
<dbReference type="AlphaFoldDB" id="A0AA37QC66"/>
<dbReference type="SUPFAM" id="SSF82861">
    <property type="entry name" value="Mechanosensitive channel protein MscS (YggB), transmembrane region"/>
    <property type="match status" value="1"/>
</dbReference>
<evidence type="ECO:0000256" key="7">
    <source>
        <dbReference type="SAM" id="Phobius"/>
    </source>
</evidence>
<dbReference type="Proteomes" id="UP001161325">
    <property type="component" value="Unassembled WGS sequence"/>
</dbReference>
<evidence type="ECO:0000256" key="5">
    <source>
        <dbReference type="ARBA" id="ARBA00022989"/>
    </source>
</evidence>
<keyword evidence="5 7" id="KW-1133">Transmembrane helix</keyword>
<feature type="transmembrane region" description="Helical" evidence="7">
    <location>
        <begin position="130"/>
        <end position="156"/>
    </location>
</feature>
<dbReference type="InterPro" id="IPR006685">
    <property type="entry name" value="MscS_channel_2nd"/>
</dbReference>
<comment type="caution">
    <text evidence="10">The sequence shown here is derived from an EMBL/GenBank/DDBJ whole genome shotgun (WGS) entry which is preliminary data.</text>
</comment>
<sequence length="363" mass="39320">MTLRQLLAREFLGNPVGGWALAAALLLGVFFALVFARRLVVRRLERSAAATETMVDDVVLDALRRTRKSFLFVLALAAASFALEIPPAQRTLIEKLAKLVFLLQLASWGSGAIAFWLLRVTRARAGTDRASVTTLNVVAVILRIVLWTLLFLLALQSFGVDVTALITGLGIAGVAVALAVQNVLGDVLASLSIALDKPFVIGDAITVDTFQGTVEHIGLKTTRIRSITGEQIVVSNAELLKARIRNYQGQTERRVLFTLLFPLETPPQSMARVPEIVKETILANAPVRFDRAHFSAITDQALAVEAVYFVLDANYVLYMDIQQRINLTLLERLAAEGIRLAVPTRSVVVKGGADGEVQAAAGA</sequence>
<dbReference type="GO" id="GO:0008381">
    <property type="term" value="F:mechanosensitive monoatomic ion channel activity"/>
    <property type="evidence" value="ECO:0007669"/>
    <property type="project" value="UniProtKB-ARBA"/>
</dbReference>